<dbReference type="InterPro" id="IPR002018">
    <property type="entry name" value="CarbesteraseB"/>
</dbReference>
<accession>A0AAN9UDU7</accession>
<dbReference type="SUPFAM" id="SSF53474">
    <property type="entry name" value="alpha/beta-Hydrolases"/>
    <property type="match status" value="1"/>
</dbReference>
<dbReference type="InterPro" id="IPR050309">
    <property type="entry name" value="Type-B_Carboxylest/Lipase"/>
</dbReference>
<comment type="caution">
    <text evidence="5">The sequence shown here is derived from an EMBL/GenBank/DDBJ whole genome shotgun (WGS) entry which is preliminary data.</text>
</comment>
<evidence type="ECO:0000256" key="2">
    <source>
        <dbReference type="ARBA" id="ARBA00022801"/>
    </source>
</evidence>
<feature type="signal peptide" evidence="3">
    <location>
        <begin position="1"/>
        <end position="24"/>
    </location>
</feature>
<organism evidence="5 6">
    <name type="scientific">Cytospora paraplurivora</name>
    <dbReference type="NCBI Taxonomy" id="2898453"/>
    <lineage>
        <taxon>Eukaryota</taxon>
        <taxon>Fungi</taxon>
        <taxon>Dikarya</taxon>
        <taxon>Ascomycota</taxon>
        <taxon>Pezizomycotina</taxon>
        <taxon>Sordariomycetes</taxon>
        <taxon>Sordariomycetidae</taxon>
        <taxon>Diaporthales</taxon>
        <taxon>Cytosporaceae</taxon>
        <taxon>Cytospora</taxon>
    </lineage>
</organism>
<comment type="similarity">
    <text evidence="1 3">Belongs to the type-B carboxylesterase/lipase family.</text>
</comment>
<evidence type="ECO:0000256" key="1">
    <source>
        <dbReference type="ARBA" id="ARBA00005964"/>
    </source>
</evidence>
<dbReference type="Proteomes" id="UP001320245">
    <property type="component" value="Unassembled WGS sequence"/>
</dbReference>
<evidence type="ECO:0000256" key="3">
    <source>
        <dbReference type="RuleBase" id="RU361235"/>
    </source>
</evidence>
<feature type="chain" id="PRO_5042665801" description="Carboxylic ester hydrolase" evidence="3">
    <location>
        <begin position="25"/>
        <end position="244"/>
    </location>
</feature>
<dbReference type="PANTHER" id="PTHR11559">
    <property type="entry name" value="CARBOXYLESTERASE"/>
    <property type="match status" value="1"/>
</dbReference>
<gene>
    <name evidence="5" type="ORF">SLS53_002576</name>
</gene>
<evidence type="ECO:0000313" key="5">
    <source>
        <dbReference type="EMBL" id="KAK7745858.1"/>
    </source>
</evidence>
<keyword evidence="3" id="KW-0732">Signal</keyword>
<name>A0AAN9UDU7_9PEZI</name>
<dbReference type="AlphaFoldDB" id="A0AAN9UDU7"/>
<dbReference type="InterPro" id="IPR029058">
    <property type="entry name" value="AB_hydrolase_fold"/>
</dbReference>
<evidence type="ECO:0000313" key="6">
    <source>
        <dbReference type="Proteomes" id="UP001320245"/>
    </source>
</evidence>
<dbReference type="Pfam" id="PF00135">
    <property type="entry name" value="COesterase"/>
    <property type="match status" value="1"/>
</dbReference>
<dbReference type="EC" id="3.1.1.-" evidence="3"/>
<feature type="domain" description="Carboxylesterase type B" evidence="4">
    <location>
        <begin position="28"/>
        <end position="242"/>
    </location>
</feature>
<keyword evidence="6" id="KW-1185">Reference proteome</keyword>
<dbReference type="EMBL" id="JAJSPL020000007">
    <property type="protein sequence ID" value="KAK7745858.1"/>
    <property type="molecule type" value="Genomic_DNA"/>
</dbReference>
<protein>
    <recommendedName>
        <fullName evidence="3">Carboxylic ester hydrolase</fullName>
        <ecNumber evidence="3">3.1.1.-</ecNumber>
    </recommendedName>
</protein>
<proteinExistence type="inferred from homology"/>
<sequence length="244" mass="26194">MVCDMQILFNLLLAGFALIAPISAFEAPLIDLSYITLQGAYSPEYNITHYRRIPFAASTADQNRFRAPQPPPHINGTYLTDRSFPSCPLANGTGSEDCLYLGVYSRPWVEGNKLRPVTVVLHGGAYTAGTASFDMPPYGYATLNASNMNDFVLVYPNYRLGALGFLPGKAIKDAPGAALNPGLLDQQAALRWVHKNIQHFGGDPDNVAIFGQSAGGGSVVAQVIANGGRTAPRLFQRALASSPY</sequence>
<dbReference type="InterPro" id="IPR019826">
    <property type="entry name" value="Carboxylesterase_B_AS"/>
</dbReference>
<dbReference type="Gene3D" id="3.40.50.1820">
    <property type="entry name" value="alpha/beta hydrolase"/>
    <property type="match status" value="1"/>
</dbReference>
<keyword evidence="2 3" id="KW-0378">Hydrolase</keyword>
<evidence type="ECO:0000259" key="4">
    <source>
        <dbReference type="Pfam" id="PF00135"/>
    </source>
</evidence>
<dbReference type="PROSITE" id="PS00122">
    <property type="entry name" value="CARBOXYLESTERASE_B_1"/>
    <property type="match status" value="1"/>
</dbReference>
<dbReference type="GO" id="GO:0016787">
    <property type="term" value="F:hydrolase activity"/>
    <property type="evidence" value="ECO:0007669"/>
    <property type="project" value="UniProtKB-KW"/>
</dbReference>
<reference evidence="5 6" key="1">
    <citation type="journal article" date="2023" name="PLoS ONE">
        <title>Cytospora paraplurivora sp. nov. isolated from orchards with fruit tree decline syndrome in Ontario, Canada.</title>
        <authorList>
            <person name="Ilyukhin E."/>
            <person name="Nguyen H.D.T."/>
            <person name="Castle A.J."/>
            <person name="Ellouze W."/>
        </authorList>
    </citation>
    <scope>NUCLEOTIDE SEQUENCE [LARGE SCALE GENOMIC DNA]</scope>
    <source>
        <strain evidence="5 6">FDS-564</strain>
    </source>
</reference>